<feature type="domain" description="UspA" evidence="2">
    <location>
        <begin position="4"/>
        <end position="138"/>
    </location>
</feature>
<dbReference type="InterPro" id="IPR006015">
    <property type="entry name" value="Universal_stress_UspA"/>
</dbReference>
<sequence length="293" mass="30607">MDEPVVVGIDGSHAADLALGWAADDAARRGRRLRIVHVREPWAGERPLTAASDHQTRTEQDLAMLAVAADRAHGRHAGLRVATALVTGGLIERLRSEAESADTLVLGSRGLSAPAGLLMRAAGDLLAGRVHCPVVVVRSAARSGRGEVVVGYDGSPGAEAALAYALEQARAREVRLRALYAEPVLALVTVSLGHEPAAHPRALPLTERTLAERLAPWRQSYPEVEITESLAAGHPLPALARASRRAALVVVGCRGLHGLASVLPGSVSRGVLRRVDGPVAVVAAPASNERTAS</sequence>
<dbReference type="Gene3D" id="3.40.50.620">
    <property type="entry name" value="HUPs"/>
    <property type="match status" value="2"/>
</dbReference>
<protein>
    <submittedName>
        <fullName evidence="3">Universal stress protein</fullName>
    </submittedName>
</protein>
<evidence type="ECO:0000313" key="4">
    <source>
        <dbReference type="Proteomes" id="UP001500064"/>
    </source>
</evidence>
<dbReference type="Pfam" id="PF00582">
    <property type="entry name" value="Usp"/>
    <property type="match status" value="2"/>
</dbReference>
<dbReference type="PRINTS" id="PR01438">
    <property type="entry name" value="UNVRSLSTRESS"/>
</dbReference>
<dbReference type="EMBL" id="BAAAMU010000050">
    <property type="protein sequence ID" value="GAA1654580.1"/>
    <property type="molecule type" value="Genomic_DNA"/>
</dbReference>
<proteinExistence type="inferred from homology"/>
<comment type="similarity">
    <text evidence="1">Belongs to the universal stress protein A family.</text>
</comment>
<dbReference type="Proteomes" id="UP001500064">
    <property type="component" value="Unassembled WGS sequence"/>
</dbReference>
<evidence type="ECO:0000259" key="2">
    <source>
        <dbReference type="Pfam" id="PF00582"/>
    </source>
</evidence>
<dbReference type="PANTHER" id="PTHR46268">
    <property type="entry name" value="STRESS RESPONSE PROTEIN NHAX"/>
    <property type="match status" value="1"/>
</dbReference>
<evidence type="ECO:0000313" key="3">
    <source>
        <dbReference type="EMBL" id="GAA1654580.1"/>
    </source>
</evidence>
<accession>A0ABP4RJF1</accession>
<gene>
    <name evidence="3" type="ORF">GCM10009733_059970</name>
</gene>
<feature type="domain" description="UspA" evidence="2">
    <location>
        <begin position="148"/>
        <end position="282"/>
    </location>
</feature>
<organism evidence="3 4">
    <name type="scientific">Nonomuraea maheshkhaliensis</name>
    <dbReference type="NCBI Taxonomy" id="419590"/>
    <lineage>
        <taxon>Bacteria</taxon>
        <taxon>Bacillati</taxon>
        <taxon>Actinomycetota</taxon>
        <taxon>Actinomycetes</taxon>
        <taxon>Streptosporangiales</taxon>
        <taxon>Streptosporangiaceae</taxon>
        <taxon>Nonomuraea</taxon>
    </lineage>
</organism>
<dbReference type="InterPro" id="IPR014729">
    <property type="entry name" value="Rossmann-like_a/b/a_fold"/>
</dbReference>
<dbReference type="PANTHER" id="PTHR46268:SF6">
    <property type="entry name" value="UNIVERSAL STRESS PROTEIN UP12"/>
    <property type="match status" value="1"/>
</dbReference>
<dbReference type="SUPFAM" id="SSF52402">
    <property type="entry name" value="Adenine nucleotide alpha hydrolases-like"/>
    <property type="match status" value="2"/>
</dbReference>
<evidence type="ECO:0000256" key="1">
    <source>
        <dbReference type="ARBA" id="ARBA00008791"/>
    </source>
</evidence>
<name>A0ABP4RJF1_9ACTN</name>
<dbReference type="InterPro" id="IPR006016">
    <property type="entry name" value="UspA"/>
</dbReference>
<reference evidence="4" key="1">
    <citation type="journal article" date="2019" name="Int. J. Syst. Evol. Microbiol.">
        <title>The Global Catalogue of Microorganisms (GCM) 10K type strain sequencing project: providing services to taxonomists for standard genome sequencing and annotation.</title>
        <authorList>
            <consortium name="The Broad Institute Genomics Platform"/>
            <consortium name="The Broad Institute Genome Sequencing Center for Infectious Disease"/>
            <person name="Wu L."/>
            <person name="Ma J."/>
        </authorList>
    </citation>
    <scope>NUCLEOTIDE SEQUENCE [LARGE SCALE GENOMIC DNA]</scope>
    <source>
        <strain evidence="4">JCM 13929</strain>
    </source>
</reference>
<keyword evidence="4" id="KW-1185">Reference proteome</keyword>
<dbReference type="RefSeq" id="WP_346109865.1">
    <property type="nucleotide sequence ID" value="NZ_BAAAMU010000050.1"/>
</dbReference>
<comment type="caution">
    <text evidence="3">The sequence shown here is derived from an EMBL/GenBank/DDBJ whole genome shotgun (WGS) entry which is preliminary data.</text>
</comment>